<dbReference type="PROSITE" id="PS50043">
    <property type="entry name" value="HTH_LUXR_2"/>
    <property type="match status" value="1"/>
</dbReference>
<dbReference type="SMART" id="SM00421">
    <property type="entry name" value="HTH_LUXR"/>
    <property type="match status" value="1"/>
</dbReference>
<proteinExistence type="predicted"/>
<dbReference type="Pfam" id="PF00072">
    <property type="entry name" value="Response_reg"/>
    <property type="match status" value="1"/>
</dbReference>
<dbReference type="Pfam" id="PF00196">
    <property type="entry name" value="GerE"/>
    <property type="match status" value="1"/>
</dbReference>
<keyword evidence="1 3" id="KW-0597">Phosphoprotein</keyword>
<name>A0A2T0RXJ9_9BACT</name>
<dbReference type="RefSeq" id="WP_170108803.1">
    <property type="nucleotide sequence ID" value="NZ_PVTE01000036.1"/>
</dbReference>
<accession>A0A2T0RXJ9</accession>
<dbReference type="AlphaFoldDB" id="A0A2T0RXJ9"/>
<dbReference type="GO" id="GO:0006355">
    <property type="term" value="P:regulation of DNA-templated transcription"/>
    <property type="evidence" value="ECO:0007669"/>
    <property type="project" value="InterPro"/>
</dbReference>
<evidence type="ECO:0000313" key="7">
    <source>
        <dbReference type="Proteomes" id="UP000238375"/>
    </source>
</evidence>
<dbReference type="PRINTS" id="PR00038">
    <property type="entry name" value="HTHLUXR"/>
</dbReference>
<dbReference type="InterPro" id="IPR001789">
    <property type="entry name" value="Sig_transdc_resp-reg_receiver"/>
</dbReference>
<reference evidence="6 7" key="1">
    <citation type="submission" date="2018-03" db="EMBL/GenBank/DDBJ databases">
        <title>Genomic Encyclopedia of Archaeal and Bacterial Type Strains, Phase II (KMG-II): from individual species to whole genera.</title>
        <authorList>
            <person name="Goeker M."/>
        </authorList>
    </citation>
    <scope>NUCLEOTIDE SEQUENCE [LARGE SCALE GENOMIC DNA]</scope>
    <source>
        <strain evidence="6 7">DSM 28354</strain>
    </source>
</reference>
<comment type="caution">
    <text evidence="6">The sequence shown here is derived from an EMBL/GenBank/DDBJ whole genome shotgun (WGS) entry which is preliminary data.</text>
</comment>
<dbReference type="SMART" id="SM00448">
    <property type="entry name" value="REC"/>
    <property type="match status" value="1"/>
</dbReference>
<feature type="modified residue" description="4-aspartylphosphate" evidence="3">
    <location>
        <position position="55"/>
    </location>
</feature>
<dbReference type="CDD" id="cd17535">
    <property type="entry name" value="REC_NarL-like"/>
    <property type="match status" value="1"/>
</dbReference>
<dbReference type="GO" id="GO:0000160">
    <property type="term" value="P:phosphorelay signal transduction system"/>
    <property type="evidence" value="ECO:0007669"/>
    <property type="project" value="InterPro"/>
</dbReference>
<dbReference type="SUPFAM" id="SSF52172">
    <property type="entry name" value="CheY-like"/>
    <property type="match status" value="1"/>
</dbReference>
<dbReference type="EMBL" id="PVTE01000036">
    <property type="protein sequence ID" value="PRY25901.1"/>
    <property type="molecule type" value="Genomic_DNA"/>
</dbReference>
<dbReference type="InterPro" id="IPR039420">
    <property type="entry name" value="WalR-like"/>
</dbReference>
<dbReference type="Proteomes" id="UP000238375">
    <property type="component" value="Unassembled WGS sequence"/>
</dbReference>
<dbReference type="PROSITE" id="PS00622">
    <property type="entry name" value="HTH_LUXR_1"/>
    <property type="match status" value="1"/>
</dbReference>
<dbReference type="InterPro" id="IPR000792">
    <property type="entry name" value="Tscrpt_reg_LuxR_C"/>
</dbReference>
<keyword evidence="2" id="KW-0238">DNA-binding</keyword>
<gene>
    <name evidence="6" type="ORF">CLV58_13636</name>
</gene>
<feature type="domain" description="Response regulatory" evidence="5">
    <location>
        <begin position="4"/>
        <end position="120"/>
    </location>
</feature>
<dbReference type="PROSITE" id="PS50110">
    <property type="entry name" value="RESPONSE_REGULATORY"/>
    <property type="match status" value="1"/>
</dbReference>
<sequence>MPTRTILIDDHRLFNDGLSLVLRESPDFIVVEQVYDSRLALDTCRRHAPELVLVDFSMPHLDGLAVVKQLQQLPGSCRIVIISMYAEKREIDQFRALNVAGYIAKTVTADRLLTLLRQVMHGQHVIETDSAPSPAAPAPTQPTYGLTKREIEILKRVKQGLTSEQIADELSLSFYTVQTHRKNISQKLPFSTKKQFYDFLTSLE</sequence>
<protein>
    <submittedName>
        <fullName evidence="6">LuxR family two component transcriptional regulator</fullName>
    </submittedName>
</protein>
<dbReference type="InterPro" id="IPR058245">
    <property type="entry name" value="NreC/VraR/RcsB-like_REC"/>
</dbReference>
<evidence type="ECO:0000259" key="5">
    <source>
        <dbReference type="PROSITE" id="PS50110"/>
    </source>
</evidence>
<evidence type="ECO:0000256" key="3">
    <source>
        <dbReference type="PROSITE-ProRule" id="PRU00169"/>
    </source>
</evidence>
<evidence type="ECO:0000259" key="4">
    <source>
        <dbReference type="PROSITE" id="PS50043"/>
    </source>
</evidence>
<evidence type="ECO:0000313" key="6">
    <source>
        <dbReference type="EMBL" id="PRY25901.1"/>
    </source>
</evidence>
<keyword evidence="7" id="KW-1185">Reference proteome</keyword>
<dbReference type="GO" id="GO:0003677">
    <property type="term" value="F:DNA binding"/>
    <property type="evidence" value="ECO:0007669"/>
    <property type="project" value="UniProtKB-KW"/>
</dbReference>
<dbReference type="CDD" id="cd06170">
    <property type="entry name" value="LuxR_C_like"/>
    <property type="match status" value="1"/>
</dbReference>
<evidence type="ECO:0000256" key="1">
    <source>
        <dbReference type="ARBA" id="ARBA00022553"/>
    </source>
</evidence>
<dbReference type="SUPFAM" id="SSF46894">
    <property type="entry name" value="C-terminal effector domain of the bipartite response regulators"/>
    <property type="match status" value="1"/>
</dbReference>
<dbReference type="PANTHER" id="PTHR43214">
    <property type="entry name" value="TWO-COMPONENT RESPONSE REGULATOR"/>
    <property type="match status" value="1"/>
</dbReference>
<dbReference type="PANTHER" id="PTHR43214:SF43">
    <property type="entry name" value="TWO-COMPONENT RESPONSE REGULATOR"/>
    <property type="match status" value="1"/>
</dbReference>
<organism evidence="6 7">
    <name type="scientific">Spirosoma oryzae</name>
    <dbReference type="NCBI Taxonomy" id="1469603"/>
    <lineage>
        <taxon>Bacteria</taxon>
        <taxon>Pseudomonadati</taxon>
        <taxon>Bacteroidota</taxon>
        <taxon>Cytophagia</taxon>
        <taxon>Cytophagales</taxon>
        <taxon>Cytophagaceae</taxon>
        <taxon>Spirosoma</taxon>
    </lineage>
</organism>
<dbReference type="InterPro" id="IPR011006">
    <property type="entry name" value="CheY-like_superfamily"/>
</dbReference>
<feature type="domain" description="HTH luxR-type" evidence="4">
    <location>
        <begin position="139"/>
        <end position="204"/>
    </location>
</feature>
<dbReference type="Gene3D" id="3.40.50.2300">
    <property type="match status" value="1"/>
</dbReference>
<evidence type="ECO:0000256" key="2">
    <source>
        <dbReference type="ARBA" id="ARBA00023125"/>
    </source>
</evidence>
<dbReference type="InterPro" id="IPR016032">
    <property type="entry name" value="Sig_transdc_resp-reg_C-effctor"/>
</dbReference>